<comment type="caution">
    <text evidence="2">The sequence shown here is derived from an EMBL/GenBank/DDBJ whole genome shotgun (WGS) entry which is preliminary data.</text>
</comment>
<dbReference type="Proteomes" id="UP000177481">
    <property type="component" value="Unassembled WGS sequence"/>
</dbReference>
<dbReference type="STRING" id="1797471.A3A71_03265"/>
<reference evidence="2 3" key="1">
    <citation type="journal article" date="2016" name="Nat. Commun.">
        <title>Thousands of microbial genomes shed light on interconnected biogeochemical processes in an aquifer system.</title>
        <authorList>
            <person name="Anantharaman K."/>
            <person name="Brown C.T."/>
            <person name="Hug L.A."/>
            <person name="Sharon I."/>
            <person name="Castelle C.J."/>
            <person name="Probst A.J."/>
            <person name="Thomas B.C."/>
            <person name="Singh A."/>
            <person name="Wilkins M.J."/>
            <person name="Karaoz U."/>
            <person name="Brodie E.L."/>
            <person name="Williams K.H."/>
            <person name="Hubbard S.S."/>
            <person name="Banfield J.F."/>
        </authorList>
    </citation>
    <scope>NUCLEOTIDE SEQUENCE [LARGE SCALE GENOMIC DNA]</scope>
</reference>
<organism evidence="2 3">
    <name type="scientific">Candidatus Berkelbacteria bacterium RIFCSPLOWO2_01_FULL_50_28</name>
    <dbReference type="NCBI Taxonomy" id="1797471"/>
    <lineage>
        <taxon>Bacteria</taxon>
        <taxon>Candidatus Berkelbacteria</taxon>
    </lineage>
</organism>
<dbReference type="EMBL" id="MEZX01000001">
    <property type="protein sequence ID" value="OGD65080.1"/>
    <property type="molecule type" value="Genomic_DNA"/>
</dbReference>
<dbReference type="InterPro" id="IPR011109">
    <property type="entry name" value="DNA_bind_recombinase_dom"/>
</dbReference>
<dbReference type="Gene3D" id="3.90.1750.20">
    <property type="entry name" value="Putative Large Serine Recombinase, Chain B, Domain 2"/>
    <property type="match status" value="1"/>
</dbReference>
<feature type="domain" description="Recombinase" evidence="1">
    <location>
        <begin position="38"/>
        <end position="141"/>
    </location>
</feature>
<evidence type="ECO:0000313" key="2">
    <source>
        <dbReference type="EMBL" id="OGD65080.1"/>
    </source>
</evidence>
<evidence type="ECO:0000259" key="1">
    <source>
        <dbReference type="PROSITE" id="PS51737"/>
    </source>
</evidence>
<protein>
    <recommendedName>
        <fullName evidence="1">Recombinase domain-containing protein</fullName>
    </recommendedName>
</protein>
<sequence length="141" mass="15824">MTNEMQDFKRAYFAQTGRMAREAMAAKARSGIYPLKLPIGYKRVFAEGEERIEPDPQTAPIIKLAFELIARKRSSLSKVLATVRAKGLKGHSGQPISLSALHRLLTNSFYFGEYKYNGSVVQGNYRPLVNRGVWNLVGRCS</sequence>
<gene>
    <name evidence="2" type="ORF">A3A71_03265</name>
</gene>
<accession>A0A1F5ECQ9</accession>
<dbReference type="GO" id="GO:0003677">
    <property type="term" value="F:DNA binding"/>
    <property type="evidence" value="ECO:0007669"/>
    <property type="project" value="InterPro"/>
</dbReference>
<dbReference type="AlphaFoldDB" id="A0A1F5ECQ9"/>
<dbReference type="Pfam" id="PF07508">
    <property type="entry name" value="Recombinase"/>
    <property type="match status" value="1"/>
</dbReference>
<dbReference type="PROSITE" id="PS51737">
    <property type="entry name" value="RECOMBINASE_DNA_BIND"/>
    <property type="match status" value="1"/>
</dbReference>
<dbReference type="GO" id="GO:0000150">
    <property type="term" value="F:DNA strand exchange activity"/>
    <property type="evidence" value="ECO:0007669"/>
    <property type="project" value="InterPro"/>
</dbReference>
<dbReference type="InterPro" id="IPR038109">
    <property type="entry name" value="DNA_bind_recomb_sf"/>
</dbReference>
<name>A0A1F5ECQ9_9BACT</name>
<proteinExistence type="predicted"/>
<evidence type="ECO:0000313" key="3">
    <source>
        <dbReference type="Proteomes" id="UP000177481"/>
    </source>
</evidence>